<dbReference type="InterPro" id="IPR000424">
    <property type="entry name" value="Primosome_PriB/ssb"/>
</dbReference>
<dbReference type="GO" id="GO:0003697">
    <property type="term" value="F:single-stranded DNA binding"/>
    <property type="evidence" value="ECO:0007669"/>
    <property type="project" value="InterPro"/>
</dbReference>
<dbReference type="EMBL" id="CP035107">
    <property type="protein sequence ID" value="QAR30288.1"/>
    <property type="molecule type" value="Genomic_DNA"/>
</dbReference>
<name>A0A410JQK7_ORNRH</name>
<accession>A0A410JQK7</accession>
<dbReference type="SUPFAM" id="SSF50249">
    <property type="entry name" value="Nucleic acid-binding proteins"/>
    <property type="match status" value="1"/>
</dbReference>
<protein>
    <recommendedName>
        <fullName evidence="2 3">Single-stranded DNA-binding protein</fullName>
    </recommendedName>
</protein>
<organism evidence="5 6">
    <name type="scientific">Ornithobacterium rhinotracheale</name>
    <dbReference type="NCBI Taxonomy" id="28251"/>
    <lineage>
        <taxon>Bacteria</taxon>
        <taxon>Pseudomonadati</taxon>
        <taxon>Bacteroidota</taxon>
        <taxon>Flavobacteriia</taxon>
        <taxon>Flavobacteriales</taxon>
        <taxon>Weeksellaceae</taxon>
        <taxon>Ornithobacterium</taxon>
    </lineage>
</organism>
<dbReference type="Pfam" id="PF00436">
    <property type="entry name" value="SSB"/>
    <property type="match status" value="1"/>
</dbReference>
<reference evidence="5 6" key="1">
    <citation type="submission" date="2019-01" db="EMBL/GenBank/DDBJ databases">
        <title>Whole Genome of Ornithobacterium rhinotracheale FARPER-174b.</title>
        <authorList>
            <person name="Tataje-Lavanda L.A."/>
            <person name="Montalvan A."/>
            <person name="Montesinos R."/>
            <person name="Zimic M."/>
            <person name="Fernandez-Sanchez M."/>
            <person name="Fernandez-Diaz M."/>
        </authorList>
    </citation>
    <scope>NUCLEOTIDE SEQUENCE [LARGE SCALE GENOMIC DNA]</scope>
    <source>
        <strain evidence="5 6">FARPER-174b</strain>
    </source>
</reference>
<dbReference type="CDD" id="cd04496">
    <property type="entry name" value="SSB_OBF"/>
    <property type="match status" value="1"/>
</dbReference>
<gene>
    <name evidence="5" type="ORF">EQP59_02385</name>
</gene>
<dbReference type="InterPro" id="IPR012340">
    <property type="entry name" value="NA-bd_OB-fold"/>
</dbReference>
<feature type="region of interest" description="Disordered" evidence="4">
    <location>
        <begin position="98"/>
        <end position="130"/>
    </location>
</feature>
<dbReference type="OrthoDB" id="1265936at2"/>
<dbReference type="RefSeq" id="WP_128500786.1">
    <property type="nucleotide sequence ID" value="NZ_CP035107.1"/>
</dbReference>
<dbReference type="Gene3D" id="2.40.50.140">
    <property type="entry name" value="Nucleic acid-binding proteins"/>
    <property type="match status" value="1"/>
</dbReference>
<dbReference type="PROSITE" id="PS50935">
    <property type="entry name" value="SSB"/>
    <property type="match status" value="1"/>
</dbReference>
<dbReference type="GO" id="GO:0006260">
    <property type="term" value="P:DNA replication"/>
    <property type="evidence" value="ECO:0007669"/>
    <property type="project" value="InterPro"/>
</dbReference>
<sequence length="130" mass="14441">MNITGRLTRDAEVKALPNDRKVVNFSIAVNDHYRNKQGEDIQQTAFFDCAYWQGTNVAKILTKGALVELTGRVSARAWLSKDGEPKAGLNFHTSKIKLHASGQRQNTETTNGKGVITPQPIEETEDDLPF</sequence>
<dbReference type="PIRSF" id="PIRSF002070">
    <property type="entry name" value="SSB"/>
    <property type="match status" value="1"/>
</dbReference>
<keyword evidence="1 2" id="KW-0238">DNA-binding</keyword>
<dbReference type="AlphaFoldDB" id="A0A410JQK7"/>
<evidence type="ECO:0000256" key="2">
    <source>
        <dbReference type="PIRNR" id="PIRNR002070"/>
    </source>
</evidence>
<evidence type="ECO:0000313" key="5">
    <source>
        <dbReference type="EMBL" id="QAR30288.1"/>
    </source>
</evidence>
<dbReference type="NCBIfam" id="TIGR00621">
    <property type="entry name" value="ssb"/>
    <property type="match status" value="1"/>
</dbReference>
<dbReference type="Proteomes" id="UP000287701">
    <property type="component" value="Chromosome"/>
</dbReference>
<proteinExistence type="predicted"/>
<feature type="compositionally biased region" description="Polar residues" evidence="4">
    <location>
        <begin position="102"/>
        <end position="112"/>
    </location>
</feature>
<evidence type="ECO:0000313" key="6">
    <source>
        <dbReference type="Proteomes" id="UP000287701"/>
    </source>
</evidence>
<evidence type="ECO:0000256" key="1">
    <source>
        <dbReference type="ARBA" id="ARBA00023125"/>
    </source>
</evidence>
<evidence type="ECO:0000256" key="4">
    <source>
        <dbReference type="SAM" id="MobiDB-lite"/>
    </source>
</evidence>
<dbReference type="InterPro" id="IPR011344">
    <property type="entry name" value="ssDNA-bd"/>
</dbReference>
<evidence type="ECO:0000256" key="3">
    <source>
        <dbReference type="RuleBase" id="RU000524"/>
    </source>
</evidence>